<proteinExistence type="predicted"/>
<dbReference type="AlphaFoldDB" id="A0AAV2GQY6"/>
<protein>
    <recommendedName>
        <fullName evidence="1">Retrotransposon Copia-like N-terminal domain-containing protein</fullName>
    </recommendedName>
</protein>
<reference evidence="2 3" key="1">
    <citation type="submission" date="2024-04" db="EMBL/GenBank/DDBJ databases">
        <authorList>
            <person name="Fracassetti M."/>
        </authorList>
    </citation>
    <scope>NUCLEOTIDE SEQUENCE [LARGE SCALE GENOMIC DNA]</scope>
</reference>
<dbReference type="InterPro" id="IPR029472">
    <property type="entry name" value="Copia-like_N"/>
</dbReference>
<feature type="domain" description="Retrotransposon Copia-like N-terminal" evidence="1">
    <location>
        <begin position="2"/>
        <end position="38"/>
    </location>
</feature>
<evidence type="ECO:0000313" key="3">
    <source>
        <dbReference type="Proteomes" id="UP001497516"/>
    </source>
</evidence>
<dbReference type="EMBL" id="OZ034822">
    <property type="protein sequence ID" value="CAL1413089.1"/>
    <property type="molecule type" value="Genomic_DNA"/>
</dbReference>
<dbReference type="PANTHER" id="PTHR37610">
    <property type="entry name" value="CCHC-TYPE DOMAIN-CONTAINING PROTEIN"/>
    <property type="match status" value="1"/>
</dbReference>
<evidence type="ECO:0000313" key="2">
    <source>
        <dbReference type="EMBL" id="CAL1413089.1"/>
    </source>
</evidence>
<name>A0AAV2GQY6_9ROSI</name>
<dbReference type="Pfam" id="PF14244">
    <property type="entry name" value="Retrotran_gag_3"/>
    <property type="match status" value="1"/>
</dbReference>
<accession>A0AAV2GQY6</accession>
<dbReference type="PANTHER" id="PTHR37610:SF77">
    <property type="entry name" value="INTEGRASE CATALYTIC DOMAIN-CONTAINING PROTEIN"/>
    <property type="match status" value="1"/>
</dbReference>
<dbReference type="Proteomes" id="UP001497516">
    <property type="component" value="Chromosome 9"/>
</dbReference>
<organism evidence="2 3">
    <name type="scientific">Linum trigynum</name>
    <dbReference type="NCBI Taxonomy" id="586398"/>
    <lineage>
        <taxon>Eukaryota</taxon>
        <taxon>Viridiplantae</taxon>
        <taxon>Streptophyta</taxon>
        <taxon>Embryophyta</taxon>
        <taxon>Tracheophyta</taxon>
        <taxon>Spermatophyta</taxon>
        <taxon>Magnoliopsida</taxon>
        <taxon>eudicotyledons</taxon>
        <taxon>Gunneridae</taxon>
        <taxon>Pentapetalae</taxon>
        <taxon>rosids</taxon>
        <taxon>fabids</taxon>
        <taxon>Malpighiales</taxon>
        <taxon>Linaceae</taxon>
        <taxon>Linum</taxon>
    </lineage>
</organism>
<evidence type="ECO:0000259" key="1">
    <source>
        <dbReference type="Pfam" id="PF14244"/>
    </source>
</evidence>
<keyword evidence="3" id="KW-1185">Reference proteome</keyword>
<gene>
    <name evidence="2" type="ORF">LTRI10_LOCUS52341</name>
</gene>
<sequence>MSVRLTGRNFPLWEFQFRIFVQGRRMTGILDGTSSRPADDANDKEKADWETNNALVIFWILSSVDPGIALSLRGFSTTHSMWS</sequence>